<name>A0ABY6ZEC5_9BACL</name>
<protein>
    <submittedName>
        <fullName evidence="1">Uncharacterized protein</fullName>
    </submittedName>
</protein>
<evidence type="ECO:0000313" key="1">
    <source>
        <dbReference type="EMBL" id="WAH40481.1"/>
    </source>
</evidence>
<sequence length="86" mass="10005">MRCVLVELDYFDFDFEELHAYGEIVMVAPVEQALGMRCTVQQMEAMSKHLLVKNCIDVTEEIAELHRTLPEDFKVEGTYFVPFRTS</sequence>
<dbReference type="RefSeq" id="WP_268004380.1">
    <property type="nucleotide sequence ID" value="NZ_BSUT01000001.1"/>
</dbReference>
<gene>
    <name evidence="1" type="ORF">NZD89_19410</name>
</gene>
<reference evidence="1" key="1">
    <citation type="submission" date="2022-08" db="EMBL/GenBank/DDBJ databases">
        <title>Alicyclobacillus fastidiosus DSM 17978, complete genome.</title>
        <authorList>
            <person name="Wang Q."/>
            <person name="Cai R."/>
            <person name="Wang Z."/>
        </authorList>
    </citation>
    <scope>NUCLEOTIDE SEQUENCE</scope>
    <source>
        <strain evidence="1">DSM 17978</strain>
    </source>
</reference>
<proteinExistence type="predicted"/>
<evidence type="ECO:0000313" key="2">
    <source>
        <dbReference type="Proteomes" id="UP001164761"/>
    </source>
</evidence>
<organism evidence="1 2">
    <name type="scientific">Alicyclobacillus fastidiosus</name>
    <dbReference type="NCBI Taxonomy" id="392011"/>
    <lineage>
        <taxon>Bacteria</taxon>
        <taxon>Bacillati</taxon>
        <taxon>Bacillota</taxon>
        <taxon>Bacilli</taxon>
        <taxon>Bacillales</taxon>
        <taxon>Alicyclobacillaceae</taxon>
        <taxon>Alicyclobacillus</taxon>
    </lineage>
</organism>
<dbReference type="Proteomes" id="UP001164761">
    <property type="component" value="Chromosome"/>
</dbReference>
<dbReference type="EMBL" id="CP104067">
    <property type="protein sequence ID" value="WAH40481.1"/>
    <property type="molecule type" value="Genomic_DNA"/>
</dbReference>
<keyword evidence="2" id="KW-1185">Reference proteome</keyword>
<accession>A0ABY6ZEC5</accession>